<reference evidence="2" key="1">
    <citation type="submission" date="2018-11" db="EMBL/GenBank/DDBJ databases">
        <authorList>
            <consortium name="Pathogen Informatics"/>
        </authorList>
    </citation>
    <scope>NUCLEOTIDE SEQUENCE</scope>
</reference>
<dbReference type="EMBL" id="CAAALY010121601">
    <property type="protein sequence ID" value="VEL31371.1"/>
    <property type="molecule type" value="Genomic_DNA"/>
</dbReference>
<organism evidence="2 3">
    <name type="scientific">Protopolystoma xenopodis</name>
    <dbReference type="NCBI Taxonomy" id="117903"/>
    <lineage>
        <taxon>Eukaryota</taxon>
        <taxon>Metazoa</taxon>
        <taxon>Spiralia</taxon>
        <taxon>Lophotrochozoa</taxon>
        <taxon>Platyhelminthes</taxon>
        <taxon>Monogenea</taxon>
        <taxon>Polyopisthocotylea</taxon>
        <taxon>Polystomatidea</taxon>
        <taxon>Polystomatidae</taxon>
        <taxon>Protopolystoma</taxon>
    </lineage>
</organism>
<keyword evidence="3" id="KW-1185">Reference proteome</keyword>
<name>A0A448X992_9PLAT</name>
<evidence type="ECO:0000256" key="1">
    <source>
        <dbReference type="SAM" id="MobiDB-lite"/>
    </source>
</evidence>
<accession>A0A448X992</accession>
<evidence type="ECO:0000313" key="2">
    <source>
        <dbReference type="EMBL" id="VEL31371.1"/>
    </source>
</evidence>
<comment type="caution">
    <text evidence="2">The sequence shown here is derived from an EMBL/GenBank/DDBJ whole genome shotgun (WGS) entry which is preliminary data.</text>
</comment>
<protein>
    <submittedName>
        <fullName evidence="2">Uncharacterized protein</fullName>
    </submittedName>
</protein>
<evidence type="ECO:0000313" key="3">
    <source>
        <dbReference type="Proteomes" id="UP000784294"/>
    </source>
</evidence>
<proteinExistence type="predicted"/>
<dbReference type="AlphaFoldDB" id="A0A448X992"/>
<feature type="non-terminal residue" evidence="2">
    <location>
        <position position="75"/>
    </location>
</feature>
<gene>
    <name evidence="2" type="ORF">PXEA_LOCUS24811</name>
</gene>
<dbReference type="Proteomes" id="UP000784294">
    <property type="component" value="Unassembled WGS sequence"/>
</dbReference>
<feature type="region of interest" description="Disordered" evidence="1">
    <location>
        <begin position="49"/>
        <end position="75"/>
    </location>
</feature>
<feature type="compositionally biased region" description="Polar residues" evidence="1">
    <location>
        <begin position="52"/>
        <end position="64"/>
    </location>
</feature>
<sequence>MPPAHVQPDGASHAWLAGLLPDEVYAFKATTWCQPDGRPTALTPILHRRTQKTGQSWQPQNPAASVTEDDDVSDF</sequence>